<comment type="similarity">
    <text evidence="1">Belongs to the membrane fusion protein (MFP) (TC 8.A.1) family.</text>
</comment>
<evidence type="ECO:0000256" key="1">
    <source>
        <dbReference type="ARBA" id="ARBA00009477"/>
    </source>
</evidence>
<keyword evidence="7" id="KW-1185">Reference proteome</keyword>
<name>A0A2P8D2J9_9BACT</name>
<dbReference type="AlphaFoldDB" id="A0A2P8D2J9"/>
<comment type="caution">
    <text evidence="6">The sequence shown here is derived from an EMBL/GenBank/DDBJ whole genome shotgun (WGS) entry which is preliminary data.</text>
</comment>
<protein>
    <submittedName>
        <fullName evidence="6">RND family efflux transporter MFP subunit</fullName>
    </submittedName>
</protein>
<dbReference type="NCBIfam" id="TIGR01730">
    <property type="entry name" value="RND_mfp"/>
    <property type="match status" value="1"/>
</dbReference>
<feature type="signal peptide" evidence="2">
    <location>
        <begin position="1"/>
        <end position="18"/>
    </location>
</feature>
<sequence>MKNKMPLLLSVFSLPFLALGLQGCGESEAHPPAAKNEKPPLEVISLQTGRISGGLQIPGELVAYQQVDLYAKVNSFVKKLYADVGSQVKAGQLLAVMEAPEVNAQLSGAESRLKSQEALYLASKATYDRLLETSKTPGTVSRNDLDLAYAKQKSDLAQLDAARAAHREVNDTRNYLEIRAPFAGIITARNVSSGAYVGPSGKGSDLPIFTLQEQEHLRLVVSVPEAYTPYISQESEFSFKVKSLPGDTFNAKVARLAGALDSRLRSQRTEMDVQNTNKKLLPGMIAEVSVPLKGNASNFVLPASAVLNAPKGIFVLRVSNNKVNWVPVQTGRSDGNNTEVFGGLQANDVLVKNASEEIRDGSDAGKLKVSQPETAEK</sequence>
<dbReference type="Pfam" id="PF25989">
    <property type="entry name" value="YknX_C"/>
    <property type="match status" value="1"/>
</dbReference>
<dbReference type="Gene3D" id="1.10.287.470">
    <property type="entry name" value="Helix hairpin bin"/>
    <property type="match status" value="1"/>
</dbReference>
<dbReference type="OrthoDB" id="9806939at2"/>
<reference evidence="6 7" key="1">
    <citation type="submission" date="2018-03" db="EMBL/GenBank/DDBJ databases">
        <title>Genomic Encyclopedia of Type Strains, Phase III (KMG-III): the genomes of soil and plant-associated and newly described type strains.</title>
        <authorList>
            <person name="Whitman W."/>
        </authorList>
    </citation>
    <scope>NUCLEOTIDE SEQUENCE [LARGE SCALE GENOMIC DNA]</scope>
    <source>
        <strain evidence="6 7">CGMCC 1.12700</strain>
    </source>
</reference>
<evidence type="ECO:0000259" key="4">
    <source>
        <dbReference type="Pfam" id="PF25973"/>
    </source>
</evidence>
<evidence type="ECO:0000256" key="2">
    <source>
        <dbReference type="SAM" id="SignalP"/>
    </source>
</evidence>
<dbReference type="GO" id="GO:1990281">
    <property type="term" value="C:efflux pump complex"/>
    <property type="evidence" value="ECO:0007669"/>
    <property type="project" value="TreeGrafter"/>
</dbReference>
<feature type="domain" description="YknX-like C-terminal permuted SH3-like" evidence="5">
    <location>
        <begin position="300"/>
        <end position="362"/>
    </location>
</feature>
<dbReference type="InterPro" id="IPR058647">
    <property type="entry name" value="BSH_CzcB-like"/>
</dbReference>
<dbReference type="PROSITE" id="PS51257">
    <property type="entry name" value="PROKAR_LIPOPROTEIN"/>
    <property type="match status" value="1"/>
</dbReference>
<dbReference type="Gene3D" id="2.40.30.170">
    <property type="match status" value="1"/>
</dbReference>
<dbReference type="InterPro" id="IPR058792">
    <property type="entry name" value="Beta-barrel_RND_2"/>
</dbReference>
<evidence type="ECO:0000259" key="5">
    <source>
        <dbReference type="Pfam" id="PF25989"/>
    </source>
</evidence>
<evidence type="ECO:0000259" key="3">
    <source>
        <dbReference type="Pfam" id="PF25954"/>
    </source>
</evidence>
<proteinExistence type="inferred from homology"/>
<dbReference type="GO" id="GO:0015562">
    <property type="term" value="F:efflux transmembrane transporter activity"/>
    <property type="evidence" value="ECO:0007669"/>
    <property type="project" value="TreeGrafter"/>
</dbReference>
<dbReference type="PANTHER" id="PTHR30469">
    <property type="entry name" value="MULTIDRUG RESISTANCE PROTEIN MDTA"/>
    <property type="match status" value="1"/>
</dbReference>
<accession>A0A2P8D2J9</accession>
<dbReference type="SUPFAM" id="SSF111369">
    <property type="entry name" value="HlyD-like secretion proteins"/>
    <property type="match status" value="1"/>
</dbReference>
<keyword evidence="2" id="KW-0732">Signal</keyword>
<gene>
    <name evidence="6" type="ORF">B0I18_10520</name>
</gene>
<feature type="domain" description="CusB-like beta-barrel" evidence="3">
    <location>
        <begin position="219"/>
        <end position="290"/>
    </location>
</feature>
<feature type="domain" description="CzcB-like barrel-sandwich hybrid" evidence="4">
    <location>
        <begin position="67"/>
        <end position="198"/>
    </location>
</feature>
<dbReference type="Gene3D" id="2.40.50.100">
    <property type="match status" value="1"/>
</dbReference>
<dbReference type="Pfam" id="PF25954">
    <property type="entry name" value="Beta-barrel_RND_2"/>
    <property type="match status" value="1"/>
</dbReference>
<dbReference type="InterPro" id="IPR058637">
    <property type="entry name" value="YknX-like_C"/>
</dbReference>
<organism evidence="6 7">
    <name type="scientific">Taibaiella chishuiensis</name>
    <dbReference type="NCBI Taxonomy" id="1434707"/>
    <lineage>
        <taxon>Bacteria</taxon>
        <taxon>Pseudomonadati</taxon>
        <taxon>Bacteroidota</taxon>
        <taxon>Chitinophagia</taxon>
        <taxon>Chitinophagales</taxon>
        <taxon>Chitinophagaceae</taxon>
        <taxon>Taibaiella</taxon>
    </lineage>
</organism>
<dbReference type="InterPro" id="IPR006143">
    <property type="entry name" value="RND_pump_MFP"/>
</dbReference>
<dbReference type="PANTHER" id="PTHR30469:SF37">
    <property type="entry name" value="RAGD PROTEIN"/>
    <property type="match status" value="1"/>
</dbReference>
<evidence type="ECO:0000313" key="7">
    <source>
        <dbReference type="Proteomes" id="UP000240572"/>
    </source>
</evidence>
<evidence type="ECO:0000313" key="6">
    <source>
        <dbReference type="EMBL" id="PSK91437.1"/>
    </source>
</evidence>
<dbReference type="Pfam" id="PF25973">
    <property type="entry name" value="BSH_CzcB"/>
    <property type="match status" value="1"/>
</dbReference>
<dbReference type="RefSeq" id="WP_106523340.1">
    <property type="nucleotide sequence ID" value="NZ_PYGD01000005.1"/>
</dbReference>
<dbReference type="Proteomes" id="UP000240572">
    <property type="component" value="Unassembled WGS sequence"/>
</dbReference>
<feature type="chain" id="PRO_5015149977" evidence="2">
    <location>
        <begin position="19"/>
        <end position="377"/>
    </location>
</feature>
<dbReference type="Gene3D" id="2.40.420.20">
    <property type="match status" value="1"/>
</dbReference>
<dbReference type="EMBL" id="PYGD01000005">
    <property type="protein sequence ID" value="PSK91437.1"/>
    <property type="molecule type" value="Genomic_DNA"/>
</dbReference>